<dbReference type="GO" id="GO:0005634">
    <property type="term" value="C:nucleus"/>
    <property type="evidence" value="ECO:0007669"/>
    <property type="project" value="TreeGrafter"/>
</dbReference>
<dbReference type="PROSITE" id="PS50967">
    <property type="entry name" value="HRDC"/>
    <property type="match status" value="1"/>
</dbReference>
<dbReference type="GO" id="GO:0008408">
    <property type="term" value="F:3'-5' exonuclease activity"/>
    <property type="evidence" value="ECO:0007669"/>
    <property type="project" value="InterPro"/>
</dbReference>
<feature type="compositionally biased region" description="Polar residues" evidence="3">
    <location>
        <begin position="476"/>
        <end position="485"/>
    </location>
</feature>
<dbReference type="InterPro" id="IPR051132">
    <property type="entry name" value="3-5_Exonuclease_domain"/>
</dbReference>
<dbReference type="InterPro" id="IPR036397">
    <property type="entry name" value="RNaseH_sf"/>
</dbReference>
<evidence type="ECO:0000313" key="5">
    <source>
        <dbReference type="EMBL" id="ETS85638.1"/>
    </source>
</evidence>
<dbReference type="InterPro" id="IPR002121">
    <property type="entry name" value="HRDC_dom"/>
</dbReference>
<dbReference type="InterPro" id="IPR010997">
    <property type="entry name" value="HRDC-like_sf"/>
</dbReference>
<feature type="domain" description="HRDC" evidence="4">
    <location>
        <begin position="359"/>
        <end position="439"/>
    </location>
</feature>
<dbReference type="RefSeq" id="XP_007830435.1">
    <property type="nucleotide sequence ID" value="XM_007832244.1"/>
</dbReference>
<dbReference type="EMBL" id="KI912110">
    <property type="protein sequence ID" value="ETS85638.1"/>
    <property type="molecule type" value="Genomic_DNA"/>
</dbReference>
<dbReference type="OrthoDB" id="1920326at2759"/>
<evidence type="ECO:0000313" key="6">
    <source>
        <dbReference type="Proteomes" id="UP000030651"/>
    </source>
</evidence>
<dbReference type="SUPFAM" id="SSF53098">
    <property type="entry name" value="Ribonuclease H-like"/>
    <property type="match status" value="1"/>
</dbReference>
<dbReference type="KEGG" id="pfy:PFICI_03663"/>
<dbReference type="CDD" id="cd06141">
    <property type="entry name" value="WRN_exo"/>
    <property type="match status" value="1"/>
</dbReference>
<dbReference type="AlphaFoldDB" id="W3XHT5"/>
<dbReference type="InterPro" id="IPR002562">
    <property type="entry name" value="3'-5'_exonuclease_dom"/>
</dbReference>
<dbReference type="InterPro" id="IPR012337">
    <property type="entry name" value="RNaseH-like_sf"/>
</dbReference>
<dbReference type="OMA" id="WWSHRLY"/>
<protein>
    <recommendedName>
        <fullName evidence="4">HRDC domain-containing protein</fullName>
    </recommendedName>
</protein>
<feature type="compositionally biased region" description="Polar residues" evidence="3">
    <location>
        <begin position="605"/>
        <end position="625"/>
    </location>
</feature>
<keyword evidence="2" id="KW-0378">Hydrolase</keyword>
<dbReference type="InterPro" id="IPR044876">
    <property type="entry name" value="HRDC_dom_sf"/>
</dbReference>
<dbReference type="eggNOG" id="KOG4373">
    <property type="taxonomic scope" value="Eukaryota"/>
</dbReference>
<dbReference type="GO" id="GO:0000166">
    <property type="term" value="F:nucleotide binding"/>
    <property type="evidence" value="ECO:0007669"/>
    <property type="project" value="InterPro"/>
</dbReference>
<evidence type="ECO:0000256" key="3">
    <source>
        <dbReference type="SAM" id="MobiDB-lite"/>
    </source>
</evidence>
<sequence>MNDSRSTGESATAPRWPLTFRATFGAENQNNNGQHQHNQPPKPRWWTHTLYRGANGQLPRILYSNTKAQSEEIAKEFLGEAVLGFDMEWPWPDKNSARLQDKVSLIQIASESKIALFHVALHGGNTVDELLAPSLKKIIESPDIIKVGVKIQDADFARLRQHMGLQPRSGFELSHLFTLVKFGLSEPDKLRTNLVALARQVEEILGLPLCKDNSVRKSDWSKPLRQGQMVYAADDAYAGYMLYHCLNAKRAQMQPSPPLPVVADHYKTYDGPGFPTRGAIRLQVPATASEYFARFSGRTGVRAGAPPPTLVKSVSFSGNGERSWAEDSRIVIGQNGQSAIPGTTLSVASPPKIEQKLPERLEKQLYYRLVERRQQYARELNFDGYMVAHNSVLESMSKSLPVNKEELLLIKGIGPKKVEQYGPGWLEVIQKFMKEHKNDVLTTTSEAAPRGLKRSVSFTSPQKQEARAPPALHTGLSFQMDSTSIIHPPYSDDEEESDTEGFGPPLSTTLKPRVNMRNGNRIDYSAVPQSQQELSTPRVKRSRSDMDDNAVTPSVQNPAPAALNRHIDAETSTRGLEQRDFRRSRSYHQETGSHSSREAQEYPVSASQPTDVSYPRSSSNSNAEAVSQTLEERLRELSKQVSVGNSSILSAMTIRWIASTPPTSNQELLVVPGVQPFVRACNLKGINLFDTITGWLRNQ</sequence>
<dbReference type="InParanoid" id="W3XHT5"/>
<feature type="region of interest" description="Disordered" evidence="3">
    <location>
        <begin position="443"/>
        <end position="625"/>
    </location>
</feature>
<gene>
    <name evidence="5" type="ORF">PFICI_03663</name>
</gene>
<dbReference type="SMART" id="SM00341">
    <property type="entry name" value="HRDC"/>
    <property type="match status" value="1"/>
</dbReference>
<dbReference type="GO" id="GO:0003676">
    <property type="term" value="F:nucleic acid binding"/>
    <property type="evidence" value="ECO:0007669"/>
    <property type="project" value="InterPro"/>
</dbReference>
<name>W3XHT5_PESFW</name>
<keyword evidence="1" id="KW-0540">Nuclease</keyword>
<proteinExistence type="predicted"/>
<dbReference type="Proteomes" id="UP000030651">
    <property type="component" value="Unassembled WGS sequence"/>
</dbReference>
<dbReference type="STRING" id="1229662.W3XHT5"/>
<evidence type="ECO:0000256" key="2">
    <source>
        <dbReference type="ARBA" id="ARBA00022801"/>
    </source>
</evidence>
<dbReference type="Pfam" id="PF00570">
    <property type="entry name" value="HRDC"/>
    <property type="match status" value="1"/>
</dbReference>
<dbReference type="GeneID" id="19268676"/>
<dbReference type="PANTHER" id="PTHR13620:SF104">
    <property type="entry name" value="EXONUCLEASE 3'-5' DOMAIN-CONTAINING PROTEIN 2"/>
    <property type="match status" value="1"/>
</dbReference>
<accession>W3XHT5</accession>
<organism evidence="5 6">
    <name type="scientific">Pestalotiopsis fici (strain W106-1 / CGMCC3.15140)</name>
    <dbReference type="NCBI Taxonomy" id="1229662"/>
    <lineage>
        <taxon>Eukaryota</taxon>
        <taxon>Fungi</taxon>
        <taxon>Dikarya</taxon>
        <taxon>Ascomycota</taxon>
        <taxon>Pezizomycotina</taxon>
        <taxon>Sordariomycetes</taxon>
        <taxon>Xylariomycetidae</taxon>
        <taxon>Amphisphaeriales</taxon>
        <taxon>Sporocadaceae</taxon>
        <taxon>Pestalotiopsis</taxon>
    </lineage>
</organism>
<evidence type="ECO:0000259" key="4">
    <source>
        <dbReference type="PROSITE" id="PS50967"/>
    </source>
</evidence>
<dbReference type="SUPFAM" id="SSF47819">
    <property type="entry name" value="HRDC-like"/>
    <property type="match status" value="1"/>
</dbReference>
<reference evidence="6" key="1">
    <citation type="journal article" date="2015" name="BMC Genomics">
        <title>Genomic and transcriptomic analysis of the endophytic fungus Pestalotiopsis fici reveals its lifestyle and high potential for synthesis of natural products.</title>
        <authorList>
            <person name="Wang X."/>
            <person name="Zhang X."/>
            <person name="Liu L."/>
            <person name="Xiang M."/>
            <person name="Wang W."/>
            <person name="Sun X."/>
            <person name="Che Y."/>
            <person name="Guo L."/>
            <person name="Liu G."/>
            <person name="Guo L."/>
            <person name="Wang C."/>
            <person name="Yin W.B."/>
            <person name="Stadler M."/>
            <person name="Zhang X."/>
            <person name="Liu X."/>
        </authorList>
    </citation>
    <scope>NUCLEOTIDE SEQUENCE [LARGE SCALE GENOMIC DNA]</scope>
    <source>
        <strain evidence="6">W106-1 / CGMCC3.15140</strain>
    </source>
</reference>
<dbReference type="HOGENOM" id="CLU_429667_0_0_1"/>
<evidence type="ECO:0000256" key="1">
    <source>
        <dbReference type="ARBA" id="ARBA00022722"/>
    </source>
</evidence>
<dbReference type="GO" id="GO:0005737">
    <property type="term" value="C:cytoplasm"/>
    <property type="evidence" value="ECO:0007669"/>
    <property type="project" value="TreeGrafter"/>
</dbReference>
<dbReference type="PANTHER" id="PTHR13620">
    <property type="entry name" value="3-5 EXONUCLEASE"/>
    <property type="match status" value="1"/>
</dbReference>
<dbReference type="GO" id="GO:0006139">
    <property type="term" value="P:nucleobase-containing compound metabolic process"/>
    <property type="evidence" value="ECO:0007669"/>
    <property type="project" value="InterPro"/>
</dbReference>
<dbReference type="Gene3D" id="3.30.420.10">
    <property type="entry name" value="Ribonuclease H-like superfamily/Ribonuclease H"/>
    <property type="match status" value="1"/>
</dbReference>
<keyword evidence="6" id="KW-1185">Reference proteome</keyword>
<feature type="compositionally biased region" description="Basic and acidic residues" evidence="3">
    <location>
        <begin position="565"/>
        <end position="583"/>
    </location>
</feature>
<dbReference type="Pfam" id="PF01612">
    <property type="entry name" value="DNA_pol_A_exo1"/>
    <property type="match status" value="1"/>
</dbReference>
<dbReference type="SMART" id="SM00474">
    <property type="entry name" value="35EXOc"/>
    <property type="match status" value="1"/>
</dbReference>
<dbReference type="Gene3D" id="1.10.150.80">
    <property type="entry name" value="HRDC domain"/>
    <property type="match status" value="1"/>
</dbReference>